<gene>
    <name evidence="2" type="ORF">CCACVL1_04998</name>
</gene>
<keyword evidence="2" id="KW-0695">RNA-directed DNA polymerase</keyword>
<keyword evidence="2" id="KW-0548">Nucleotidyltransferase</keyword>
<dbReference type="AlphaFoldDB" id="A0A1R3JN67"/>
<protein>
    <submittedName>
        <fullName evidence="2">Reverse transcriptase</fullName>
    </submittedName>
</protein>
<keyword evidence="2" id="KW-0808">Transferase</keyword>
<dbReference type="Pfam" id="PF04690">
    <property type="entry name" value="YABBY"/>
    <property type="match status" value="1"/>
</dbReference>
<reference evidence="2 3" key="1">
    <citation type="submission" date="2013-09" db="EMBL/GenBank/DDBJ databases">
        <title>Corchorus capsularis genome sequencing.</title>
        <authorList>
            <person name="Alam M."/>
            <person name="Haque M.S."/>
            <person name="Islam M.S."/>
            <person name="Emdad E.M."/>
            <person name="Islam M.M."/>
            <person name="Ahmed B."/>
            <person name="Halim A."/>
            <person name="Hossen Q.M.M."/>
            <person name="Hossain M.Z."/>
            <person name="Ahmed R."/>
            <person name="Khan M.M."/>
            <person name="Islam R."/>
            <person name="Rashid M.M."/>
            <person name="Khan S.A."/>
            <person name="Rahman M.S."/>
            <person name="Alam M."/>
        </authorList>
    </citation>
    <scope>NUCLEOTIDE SEQUENCE [LARGE SCALE GENOMIC DNA]</scope>
    <source>
        <strain evidence="3">cv. CVL-1</strain>
        <tissue evidence="2">Whole seedling</tissue>
    </source>
</reference>
<accession>A0A1R3JN67</accession>
<organism evidence="2 3">
    <name type="scientific">Corchorus capsularis</name>
    <name type="common">Jute</name>
    <dbReference type="NCBI Taxonomy" id="210143"/>
    <lineage>
        <taxon>Eukaryota</taxon>
        <taxon>Viridiplantae</taxon>
        <taxon>Streptophyta</taxon>
        <taxon>Embryophyta</taxon>
        <taxon>Tracheophyta</taxon>
        <taxon>Spermatophyta</taxon>
        <taxon>Magnoliopsida</taxon>
        <taxon>eudicotyledons</taxon>
        <taxon>Gunneridae</taxon>
        <taxon>Pentapetalae</taxon>
        <taxon>rosids</taxon>
        <taxon>malvids</taxon>
        <taxon>Malvales</taxon>
        <taxon>Malvaceae</taxon>
        <taxon>Grewioideae</taxon>
        <taxon>Apeibeae</taxon>
        <taxon>Corchorus</taxon>
    </lineage>
</organism>
<dbReference type="InterPro" id="IPR056775">
    <property type="entry name" value="YABBY_C"/>
</dbReference>
<evidence type="ECO:0000313" key="3">
    <source>
        <dbReference type="Proteomes" id="UP000188268"/>
    </source>
</evidence>
<keyword evidence="3" id="KW-1185">Reference proteome</keyword>
<dbReference type="GO" id="GO:0003964">
    <property type="term" value="F:RNA-directed DNA polymerase activity"/>
    <property type="evidence" value="ECO:0007669"/>
    <property type="project" value="UniProtKB-KW"/>
</dbReference>
<name>A0A1R3JN67_COCAP</name>
<dbReference type="EMBL" id="AWWV01007469">
    <property type="protein sequence ID" value="OMO96318.1"/>
    <property type="molecule type" value="Genomic_DNA"/>
</dbReference>
<comment type="caution">
    <text evidence="2">The sequence shown here is derived from an EMBL/GenBank/DDBJ whole genome shotgun (WGS) entry which is preliminary data.</text>
</comment>
<evidence type="ECO:0000259" key="1">
    <source>
        <dbReference type="Pfam" id="PF04690"/>
    </source>
</evidence>
<dbReference type="OrthoDB" id="1000481at2759"/>
<sequence length="335" mass="38163">MAWYMSNLFREEIQRIKANNQDISHKEAFSKTTKNKLMPSSLDYSSLQGYCSLRIIRVGTYGSPIPGNREELWRYMKDKSDSSSRPWALGGNFNTIASSADKSNFNSRDVNRCRKFQEQLYTGKEEDPINPGSPISFPTIPREELEFIHRPVSADEIEKAMFSIGPLKAPSPDGFQAIFFQKNWEIVKEDFISMVKEAVEKVRASRGGPEISHIFFADDLVLFSEANIEKVTVVKESLDDFSKWSRQTVSLAKSKIFITKNILRRLMRAICDASGIAKTDDLGRSTLIQSASGPIPYYIMQTTHIPIAICDEIDKLNRGFLWGSTPRKRRVHLMN</sequence>
<proteinExistence type="predicted"/>
<evidence type="ECO:0000313" key="2">
    <source>
        <dbReference type="EMBL" id="OMO96318.1"/>
    </source>
</evidence>
<dbReference type="Proteomes" id="UP000188268">
    <property type="component" value="Unassembled WGS sequence"/>
</dbReference>
<feature type="domain" description="YABBY protein C-terminal" evidence="1">
    <location>
        <begin position="9"/>
        <end position="35"/>
    </location>
</feature>
<dbReference type="Gramene" id="OMO96318">
    <property type="protein sequence ID" value="OMO96318"/>
    <property type="gene ID" value="CCACVL1_04998"/>
</dbReference>